<feature type="region of interest" description="Disordered" evidence="1">
    <location>
        <begin position="70"/>
        <end position="113"/>
    </location>
</feature>
<dbReference type="EMBL" id="MZMV01000016">
    <property type="protein sequence ID" value="OWV08626.1"/>
    <property type="molecule type" value="Genomic_DNA"/>
</dbReference>
<reference evidence="2 3" key="1">
    <citation type="submission" date="2017-03" db="EMBL/GenBank/DDBJ databases">
        <title>Whole genome sequence of Micromonospora wenchangensis, isolated from mangrove soil.</title>
        <authorList>
            <person name="Yang H."/>
        </authorList>
    </citation>
    <scope>NUCLEOTIDE SEQUENCE [LARGE SCALE GENOMIC DNA]</scope>
    <source>
        <strain evidence="2 3">CCTCC AA 2012002</strain>
    </source>
</reference>
<gene>
    <name evidence="2" type="ORF">B5D80_12360</name>
</gene>
<dbReference type="RefSeq" id="WP_088643977.1">
    <property type="nucleotide sequence ID" value="NZ_CBDRBW010000015.1"/>
</dbReference>
<accession>A0A246RN84</accession>
<dbReference type="AlphaFoldDB" id="A0A246RN84"/>
<evidence type="ECO:0000256" key="1">
    <source>
        <dbReference type="SAM" id="MobiDB-lite"/>
    </source>
</evidence>
<evidence type="ECO:0000313" key="3">
    <source>
        <dbReference type="Proteomes" id="UP000197174"/>
    </source>
</evidence>
<dbReference type="OrthoDB" id="3404620at2"/>
<name>A0A246RN84_9ACTN</name>
<proteinExistence type="predicted"/>
<organism evidence="2 3">
    <name type="scientific">Micromonospora wenchangensis</name>
    <dbReference type="NCBI Taxonomy" id="1185415"/>
    <lineage>
        <taxon>Bacteria</taxon>
        <taxon>Bacillati</taxon>
        <taxon>Actinomycetota</taxon>
        <taxon>Actinomycetes</taxon>
        <taxon>Micromonosporales</taxon>
        <taxon>Micromonosporaceae</taxon>
        <taxon>Micromonospora</taxon>
    </lineage>
</organism>
<keyword evidence="3" id="KW-1185">Reference proteome</keyword>
<dbReference type="Proteomes" id="UP000197174">
    <property type="component" value="Unassembled WGS sequence"/>
</dbReference>
<comment type="caution">
    <text evidence="2">The sequence shown here is derived from an EMBL/GenBank/DDBJ whole genome shotgun (WGS) entry which is preliminary data.</text>
</comment>
<protein>
    <submittedName>
        <fullName evidence="2">Uncharacterized protein</fullName>
    </submittedName>
</protein>
<evidence type="ECO:0000313" key="2">
    <source>
        <dbReference type="EMBL" id="OWV08626.1"/>
    </source>
</evidence>
<sequence>MSPLLALFLVLVLGAASYAAGRLHGQLSYRIGYRFGYRQGYFDGDRGAWNRRRRDAQAVLASALTAPAVPANAARRPTPAVRQGTTYTGSSFAAPPGPVAGRHPTGTLVRRTG</sequence>
<feature type="compositionally biased region" description="Low complexity" evidence="1">
    <location>
        <begin position="70"/>
        <end position="80"/>
    </location>
</feature>